<dbReference type="Proteomes" id="UP000241074">
    <property type="component" value="Chromosome"/>
</dbReference>
<proteinExistence type="predicted"/>
<dbReference type="PANTHER" id="PTHR30383:SF24">
    <property type="entry name" value="THIOESTERASE 1_PROTEASE 1_LYSOPHOSPHOLIPASE L1"/>
    <property type="match status" value="1"/>
</dbReference>
<dbReference type="GO" id="GO:0004622">
    <property type="term" value="F:phosphatidylcholine lysophospholipase activity"/>
    <property type="evidence" value="ECO:0007669"/>
    <property type="project" value="TreeGrafter"/>
</dbReference>
<keyword evidence="3" id="KW-1185">Reference proteome</keyword>
<gene>
    <name evidence="2" type="ORF">C7S18_11480</name>
</gene>
<evidence type="ECO:0000313" key="3">
    <source>
        <dbReference type="Proteomes" id="UP000241074"/>
    </source>
</evidence>
<dbReference type="RefSeq" id="WP_106891701.1">
    <property type="nucleotide sequence ID" value="NZ_CP027860.1"/>
</dbReference>
<protein>
    <recommendedName>
        <fullName evidence="1">SGNH hydrolase-type esterase domain-containing protein</fullName>
    </recommendedName>
</protein>
<dbReference type="OrthoDB" id="5624617at2"/>
<dbReference type="InterPro" id="IPR051532">
    <property type="entry name" value="Ester_Hydrolysis_Enzymes"/>
</dbReference>
<organism evidence="2 3">
    <name type="scientific">Ahniella affigens</name>
    <dbReference type="NCBI Taxonomy" id="2021234"/>
    <lineage>
        <taxon>Bacteria</taxon>
        <taxon>Pseudomonadati</taxon>
        <taxon>Pseudomonadota</taxon>
        <taxon>Gammaproteobacteria</taxon>
        <taxon>Lysobacterales</taxon>
        <taxon>Rhodanobacteraceae</taxon>
        <taxon>Ahniella</taxon>
    </lineage>
</organism>
<dbReference type="InterPro" id="IPR013830">
    <property type="entry name" value="SGNH_hydro"/>
</dbReference>
<dbReference type="AlphaFoldDB" id="A0A2P1PSH4"/>
<dbReference type="Pfam" id="PF13472">
    <property type="entry name" value="Lipase_GDSL_2"/>
    <property type="match status" value="1"/>
</dbReference>
<dbReference type="PANTHER" id="PTHR30383">
    <property type="entry name" value="THIOESTERASE 1/PROTEASE 1/LYSOPHOSPHOLIPASE L1"/>
    <property type="match status" value="1"/>
</dbReference>
<feature type="domain" description="SGNH hydrolase-type esterase" evidence="1">
    <location>
        <begin position="51"/>
        <end position="222"/>
    </location>
</feature>
<evidence type="ECO:0000259" key="1">
    <source>
        <dbReference type="Pfam" id="PF13472"/>
    </source>
</evidence>
<dbReference type="CDD" id="cd01836">
    <property type="entry name" value="FeeA_FeeB_like"/>
    <property type="match status" value="1"/>
</dbReference>
<reference evidence="2 3" key="1">
    <citation type="submission" date="2018-03" db="EMBL/GenBank/DDBJ databases">
        <title>Ahniella affigens gen. nov., sp. nov., a gammaproteobacterium isolated from sandy soil near a stream.</title>
        <authorList>
            <person name="Ko Y."/>
            <person name="Kim J.-H."/>
        </authorList>
    </citation>
    <scope>NUCLEOTIDE SEQUENCE [LARGE SCALE GENOMIC DNA]</scope>
    <source>
        <strain evidence="2 3">D13</strain>
    </source>
</reference>
<dbReference type="SUPFAM" id="SSF52266">
    <property type="entry name" value="SGNH hydrolase"/>
    <property type="match status" value="1"/>
</dbReference>
<dbReference type="Gene3D" id="3.40.50.1110">
    <property type="entry name" value="SGNH hydrolase"/>
    <property type="match status" value="1"/>
</dbReference>
<reference evidence="2 3" key="2">
    <citation type="submission" date="2018-03" db="EMBL/GenBank/DDBJ databases">
        <authorList>
            <person name="Keele B.F."/>
        </authorList>
    </citation>
    <scope>NUCLEOTIDE SEQUENCE [LARGE SCALE GENOMIC DNA]</scope>
    <source>
        <strain evidence="2 3">D13</strain>
    </source>
</reference>
<name>A0A2P1PSH4_9GAMM</name>
<dbReference type="InterPro" id="IPR036514">
    <property type="entry name" value="SGNH_hydro_sf"/>
</dbReference>
<evidence type="ECO:0000313" key="2">
    <source>
        <dbReference type="EMBL" id="AVP97780.1"/>
    </source>
</evidence>
<dbReference type="EMBL" id="CP027860">
    <property type="protein sequence ID" value="AVP97780.1"/>
    <property type="molecule type" value="Genomic_DNA"/>
</dbReference>
<accession>A0A2P1PSH4</accession>
<dbReference type="KEGG" id="xba:C7S18_11480"/>
<sequence length="243" mass="26266">MLAREFAFWSAFPWVLPQALYVRRTAPRFAPAGGPIHGDIPGERPLRLLGIGDSIIAGVGVKELPHALVGQTAQHLAAQLGRGVCWQTLGLSGATSEEVRAQLLPKWPDSPVDLIVVSVGVNDLTGLYTGPRWRRSLHALLRDLSARAPEAVIGVAGIPPFHAFPLLPEPLRALFGYRAESFDRIARVVVAEDPRRVYLPMRFSPDPAMFSDDGYHPSEAGYSGFGAAMAEALADACRRRGSA</sequence>